<proteinExistence type="predicted"/>
<evidence type="ECO:0000313" key="1">
    <source>
        <dbReference type="EMBL" id="ETO30230.1"/>
    </source>
</evidence>
<keyword evidence="2" id="KW-1185">Reference proteome</keyword>
<accession>X6NV93</accession>
<feature type="non-terminal residue" evidence="1">
    <location>
        <position position="174"/>
    </location>
</feature>
<dbReference type="Gene3D" id="1.20.1270.60">
    <property type="entry name" value="Arfaptin homology (AH) domain/BAR domain"/>
    <property type="match status" value="1"/>
</dbReference>
<dbReference type="AlphaFoldDB" id="X6NV93"/>
<comment type="caution">
    <text evidence="1">The sequence shown here is derived from an EMBL/GenBank/DDBJ whole genome shotgun (WGS) entry which is preliminary data.</text>
</comment>
<evidence type="ECO:0000313" key="2">
    <source>
        <dbReference type="Proteomes" id="UP000023152"/>
    </source>
</evidence>
<protein>
    <submittedName>
        <fullName evidence="1">Uncharacterized protein</fullName>
    </submittedName>
</protein>
<dbReference type="EMBL" id="ASPP01005605">
    <property type="protein sequence ID" value="ETO30230.1"/>
    <property type="molecule type" value="Genomic_DNA"/>
</dbReference>
<organism evidence="1 2">
    <name type="scientific">Reticulomyxa filosa</name>
    <dbReference type="NCBI Taxonomy" id="46433"/>
    <lineage>
        <taxon>Eukaryota</taxon>
        <taxon>Sar</taxon>
        <taxon>Rhizaria</taxon>
        <taxon>Retaria</taxon>
        <taxon>Foraminifera</taxon>
        <taxon>Monothalamids</taxon>
        <taxon>Reticulomyxidae</taxon>
        <taxon>Reticulomyxa</taxon>
    </lineage>
</organism>
<dbReference type="InterPro" id="IPR027267">
    <property type="entry name" value="AH/BAR_dom_sf"/>
</dbReference>
<name>X6NV93_RETFI</name>
<sequence length="174" mass="20850">MNYLKRTFTTLTSAAVKISENPHGADFETKRSRYFEMQDVLAKLNNDLQLYHKLWGGKRRKIQKDKRIKLLAVKTQIFGYLLLFYEIPNEKRNIMDELFRQHQKPFEGLLEKLSDDYEIRVIAELETLQAMFPKTEKQLHQLKHMKSEWISKCKAMEEIKRTTKRNPNYLQLAK</sequence>
<reference evidence="1 2" key="1">
    <citation type="journal article" date="2013" name="Curr. Biol.">
        <title>The Genome of the Foraminiferan Reticulomyxa filosa.</title>
        <authorList>
            <person name="Glockner G."/>
            <person name="Hulsmann N."/>
            <person name="Schleicher M."/>
            <person name="Noegel A.A."/>
            <person name="Eichinger L."/>
            <person name="Gallinger C."/>
            <person name="Pawlowski J."/>
            <person name="Sierra R."/>
            <person name="Euteneuer U."/>
            <person name="Pillet L."/>
            <person name="Moustafa A."/>
            <person name="Platzer M."/>
            <person name="Groth M."/>
            <person name="Szafranski K."/>
            <person name="Schliwa M."/>
        </authorList>
    </citation>
    <scope>NUCLEOTIDE SEQUENCE [LARGE SCALE GENOMIC DNA]</scope>
</reference>
<dbReference type="Proteomes" id="UP000023152">
    <property type="component" value="Unassembled WGS sequence"/>
</dbReference>
<gene>
    <name evidence="1" type="ORF">RFI_06891</name>
</gene>